<feature type="binding site" description="M2 metal binding site" evidence="13">
    <location>
        <position position="159"/>
    </location>
    <ligand>
        <name>Fe(2+)</name>
        <dbReference type="ChEBI" id="CHEBI:29033"/>
    </ligand>
</feature>
<proteinExistence type="inferred from homology"/>
<dbReference type="PANTHER" id="PTHR11040:SF205">
    <property type="entry name" value="ZINC TRANSPORTER ZUPT"/>
    <property type="match status" value="1"/>
</dbReference>
<keyword evidence="8 13" id="KW-0864">Zinc transport</keyword>
<sequence>MGAMTFLGAFALTLFAGAATGIGGLITVLKGNPGDRFLAGALGLSAGVMLYVSFMEILPEGISQLEEAWGKAGVWAAVGAFFLGVLIIAGIDRLVPEEVNPHEPEMIGTPSSKRLLRMGVMTALAIGIHNFPEGFATFLSGLEDATIAIPVAVAIGIHNIPEGIAVAAPIRQATGSRRKAFTWALISGLSEPAGALIGFLVLYPFITPATLGLCFAAIAGIMVFISLDELLPTAIATGKHHVAVYGVIVGMAVMALSLLLFL</sequence>
<keyword evidence="3 13" id="KW-0813">Transport</keyword>
<feature type="transmembrane region" description="Helical" evidence="13">
    <location>
        <begin position="180"/>
        <end position="203"/>
    </location>
</feature>
<evidence type="ECO:0000256" key="7">
    <source>
        <dbReference type="ARBA" id="ARBA00022833"/>
    </source>
</evidence>
<keyword evidence="5 13" id="KW-0812">Transmembrane</keyword>
<comment type="similarity">
    <text evidence="2 13">Belongs to the ZIP transporter (TC 2.A.5) family. ZupT subfamily.</text>
</comment>
<evidence type="ECO:0000256" key="5">
    <source>
        <dbReference type="ARBA" id="ARBA00022692"/>
    </source>
</evidence>
<accession>A0A7T4JWA5</accession>
<protein>
    <recommendedName>
        <fullName evidence="13">Zinc transporter ZupT</fullName>
    </recommendedName>
</protein>
<reference evidence="14 15" key="1">
    <citation type="submission" date="2020-12" db="EMBL/GenBank/DDBJ databases">
        <title>FDA dAtabase for Regulatory Grade micrObial Sequences (FDA-ARGOS): Supporting development and validation of Infectious Disease Dx tests.</title>
        <authorList>
            <person name="Sproer C."/>
            <person name="Gronow S."/>
            <person name="Severitt S."/>
            <person name="Schroder I."/>
            <person name="Tallon L."/>
            <person name="Sadzewicz L."/>
            <person name="Zhao X."/>
            <person name="Boylan J."/>
            <person name="Ott S."/>
            <person name="Bowen H."/>
            <person name="Vavikolanu K."/>
            <person name="Mehta A."/>
            <person name="Aluvathingal J."/>
            <person name="Nadendla S."/>
            <person name="Lowell S."/>
            <person name="Myers T."/>
            <person name="Yan Y."/>
            <person name="Sichtig H."/>
        </authorList>
    </citation>
    <scope>NUCLEOTIDE SEQUENCE [LARGE SCALE GENOMIC DNA]</scope>
    <source>
        <strain evidence="14 15">FDAARGOS_1053</strain>
    </source>
</reference>
<dbReference type="GO" id="GO:0046872">
    <property type="term" value="F:metal ion binding"/>
    <property type="evidence" value="ECO:0007669"/>
    <property type="project" value="UniProtKB-KW"/>
</dbReference>
<evidence type="ECO:0000256" key="10">
    <source>
        <dbReference type="ARBA" id="ARBA00023004"/>
    </source>
</evidence>
<evidence type="ECO:0000256" key="2">
    <source>
        <dbReference type="ARBA" id="ARBA00009703"/>
    </source>
</evidence>
<dbReference type="PANTHER" id="PTHR11040">
    <property type="entry name" value="ZINC/IRON TRANSPORTER"/>
    <property type="match status" value="1"/>
</dbReference>
<feature type="transmembrane region" description="Helical" evidence="13">
    <location>
        <begin position="36"/>
        <end position="54"/>
    </location>
</feature>
<organism evidence="14 15">
    <name type="scientific">Corynebacterium glucuronolyticum</name>
    <dbReference type="NCBI Taxonomy" id="39791"/>
    <lineage>
        <taxon>Bacteria</taxon>
        <taxon>Bacillati</taxon>
        <taxon>Actinomycetota</taxon>
        <taxon>Actinomycetes</taxon>
        <taxon>Mycobacteriales</taxon>
        <taxon>Corynebacteriaceae</taxon>
        <taxon>Corynebacterium</taxon>
    </lineage>
</organism>
<feature type="transmembrane region" description="Helical" evidence="13">
    <location>
        <begin position="242"/>
        <end position="261"/>
    </location>
</feature>
<keyword evidence="10" id="KW-0408">Iron</keyword>
<feature type="transmembrane region" description="Helical" evidence="13">
    <location>
        <begin position="115"/>
        <end position="132"/>
    </location>
</feature>
<comment type="subcellular location">
    <subcellularLocation>
        <location evidence="1 13">Cell membrane</location>
        <topology evidence="1 13">Multi-pass membrane protein</topology>
    </subcellularLocation>
</comment>
<dbReference type="GO" id="GO:0005385">
    <property type="term" value="F:zinc ion transmembrane transporter activity"/>
    <property type="evidence" value="ECO:0007669"/>
    <property type="project" value="UniProtKB-UniRule"/>
</dbReference>
<dbReference type="EMBL" id="CP066007">
    <property type="protein sequence ID" value="QQB47789.1"/>
    <property type="molecule type" value="Genomic_DNA"/>
</dbReference>
<dbReference type="NCBIfam" id="NF003243">
    <property type="entry name" value="PRK04201.1"/>
    <property type="match status" value="1"/>
</dbReference>
<dbReference type="InterPro" id="IPR003689">
    <property type="entry name" value="ZIP"/>
</dbReference>
<keyword evidence="4 13" id="KW-1003">Cell membrane</keyword>
<feature type="binding site" description="M2 metal binding site" evidence="13">
    <location>
        <position position="130"/>
    </location>
    <ligand>
        <name>Fe(2+)</name>
        <dbReference type="ChEBI" id="CHEBI:29033"/>
    </ligand>
</feature>
<feature type="binding site" description="M1 metal binding site" evidence="13">
    <location>
        <position position="133"/>
    </location>
    <ligand>
        <name>Zn(2+)</name>
        <dbReference type="ChEBI" id="CHEBI:29105"/>
    </ligand>
</feature>
<feature type="transmembrane region" description="Helical" evidence="13">
    <location>
        <begin position="147"/>
        <end position="168"/>
    </location>
</feature>
<evidence type="ECO:0000256" key="9">
    <source>
        <dbReference type="ARBA" id="ARBA00022989"/>
    </source>
</evidence>
<keyword evidence="7 13" id="KW-0862">Zinc</keyword>
<dbReference type="AlphaFoldDB" id="A0A7T4JWA5"/>
<feature type="binding site" description="M1 metal binding site" evidence="13">
    <location>
        <position position="158"/>
    </location>
    <ligand>
        <name>Zn(2+)</name>
        <dbReference type="ChEBI" id="CHEBI:29105"/>
    </ligand>
</feature>
<evidence type="ECO:0000256" key="8">
    <source>
        <dbReference type="ARBA" id="ARBA00022906"/>
    </source>
</evidence>
<feature type="binding site" description="M2 metal binding site" evidence="13">
    <location>
        <position position="162"/>
    </location>
    <ligand>
        <name>Fe(2+)</name>
        <dbReference type="ChEBI" id="CHEBI:29033"/>
    </ligand>
</feature>
<dbReference type="GO" id="GO:0005886">
    <property type="term" value="C:plasma membrane"/>
    <property type="evidence" value="ECO:0007669"/>
    <property type="project" value="UniProtKB-SubCell"/>
</dbReference>
<feature type="binding site" description="M1 metal binding site" evidence="13">
    <location>
        <position position="162"/>
    </location>
    <ligand>
        <name>Zn(2+)</name>
        <dbReference type="ChEBI" id="CHEBI:29105"/>
    </ligand>
</feature>
<dbReference type="HAMAP" id="MF_00548">
    <property type="entry name" value="ZupT"/>
    <property type="match status" value="1"/>
</dbReference>
<dbReference type="InterPro" id="IPR023498">
    <property type="entry name" value="Zn_transptr_ZupT"/>
</dbReference>
<feature type="transmembrane region" description="Helical" evidence="13">
    <location>
        <begin position="6"/>
        <end position="29"/>
    </location>
</feature>
<evidence type="ECO:0000313" key="15">
    <source>
        <dbReference type="Proteomes" id="UP000596145"/>
    </source>
</evidence>
<keyword evidence="6" id="KW-0479">Metal-binding</keyword>
<dbReference type="Proteomes" id="UP000596145">
    <property type="component" value="Chromosome"/>
</dbReference>
<comment type="catalytic activity">
    <reaction evidence="13">
        <text>Zn(2+)(in) = Zn(2+)(out)</text>
        <dbReference type="Rhea" id="RHEA:29351"/>
        <dbReference type="ChEBI" id="CHEBI:29105"/>
    </reaction>
</comment>
<feature type="transmembrane region" description="Helical" evidence="13">
    <location>
        <begin position="74"/>
        <end position="95"/>
    </location>
</feature>
<evidence type="ECO:0000256" key="13">
    <source>
        <dbReference type="HAMAP-Rule" id="MF_00548"/>
    </source>
</evidence>
<evidence type="ECO:0000256" key="3">
    <source>
        <dbReference type="ARBA" id="ARBA00022448"/>
    </source>
</evidence>
<feature type="binding site" description="M2 metal binding site" evidence="13">
    <location>
        <position position="133"/>
    </location>
    <ligand>
        <name>Fe(2+)</name>
        <dbReference type="ChEBI" id="CHEBI:29033"/>
    </ligand>
</feature>
<keyword evidence="11 13" id="KW-0406">Ion transport</keyword>
<evidence type="ECO:0000256" key="1">
    <source>
        <dbReference type="ARBA" id="ARBA00004651"/>
    </source>
</evidence>
<feature type="transmembrane region" description="Helical" evidence="13">
    <location>
        <begin position="209"/>
        <end position="230"/>
    </location>
</feature>
<evidence type="ECO:0000256" key="12">
    <source>
        <dbReference type="ARBA" id="ARBA00023136"/>
    </source>
</evidence>
<evidence type="ECO:0000313" key="14">
    <source>
        <dbReference type="EMBL" id="QQB47789.1"/>
    </source>
</evidence>
<keyword evidence="12 13" id="KW-0472">Membrane</keyword>
<feature type="binding site" description="M2 metal binding site" evidence="13">
    <location>
        <position position="191"/>
    </location>
    <ligand>
        <name>Fe(2+)</name>
        <dbReference type="ChEBI" id="CHEBI:29033"/>
    </ligand>
</feature>
<evidence type="ECO:0000256" key="6">
    <source>
        <dbReference type="ARBA" id="ARBA00022723"/>
    </source>
</evidence>
<name>A0A7T4JWA5_9CORY</name>
<evidence type="ECO:0000256" key="11">
    <source>
        <dbReference type="ARBA" id="ARBA00023065"/>
    </source>
</evidence>
<comment type="function">
    <text evidence="13">Mediates zinc uptake. May also transport other divalent cations.</text>
</comment>
<evidence type="ECO:0000256" key="4">
    <source>
        <dbReference type="ARBA" id="ARBA00022475"/>
    </source>
</evidence>
<gene>
    <name evidence="13 14" type="primary">zupT</name>
    <name evidence="14" type="ORF">I6I10_11415</name>
</gene>
<keyword evidence="9 13" id="KW-1133">Transmembrane helix</keyword>
<dbReference type="Pfam" id="PF02535">
    <property type="entry name" value="Zip"/>
    <property type="match status" value="1"/>
</dbReference>